<dbReference type="Proteomes" id="UP000652430">
    <property type="component" value="Unassembled WGS sequence"/>
</dbReference>
<evidence type="ECO:0000256" key="1">
    <source>
        <dbReference type="SAM" id="SignalP"/>
    </source>
</evidence>
<keyword evidence="3" id="KW-1185">Reference proteome</keyword>
<dbReference type="RefSeq" id="WP_229839236.1">
    <property type="nucleotide sequence ID" value="NZ_BNAQ01000001.1"/>
</dbReference>
<feature type="chain" id="PRO_5045045719" description="DUF2946 domain-containing protein" evidence="1">
    <location>
        <begin position="21"/>
        <end position="104"/>
    </location>
</feature>
<reference evidence="3" key="1">
    <citation type="journal article" date="2019" name="Int. J. Syst. Evol. Microbiol.">
        <title>The Global Catalogue of Microorganisms (GCM) 10K type strain sequencing project: providing services to taxonomists for standard genome sequencing and annotation.</title>
        <authorList>
            <consortium name="The Broad Institute Genomics Platform"/>
            <consortium name="The Broad Institute Genome Sequencing Center for Infectious Disease"/>
            <person name="Wu L."/>
            <person name="Ma J."/>
        </authorList>
    </citation>
    <scope>NUCLEOTIDE SEQUENCE [LARGE SCALE GENOMIC DNA]</scope>
    <source>
        <strain evidence="3">CGMCC 1.8957</strain>
    </source>
</reference>
<sequence>MFARLILALLLAAFAFPAFASAPCHDAPAPKATAMHHAGHAVPVRDDHATIPHMCIGCIPPASLAARGVTAPLAPAAPPRRIVAAAFDPASGTPPALPPPRSKA</sequence>
<comment type="caution">
    <text evidence="2">The sequence shown here is derived from an EMBL/GenBank/DDBJ whole genome shotgun (WGS) entry which is preliminary data.</text>
</comment>
<protein>
    <recommendedName>
        <fullName evidence="4">DUF2946 domain-containing protein</fullName>
    </recommendedName>
</protein>
<proteinExistence type="predicted"/>
<feature type="signal peptide" evidence="1">
    <location>
        <begin position="1"/>
        <end position="20"/>
    </location>
</feature>
<name>A0ABQ3LLD7_9SPHN</name>
<organism evidence="2 3">
    <name type="scientific">Sphingomonas glacialis</name>
    <dbReference type="NCBI Taxonomy" id="658225"/>
    <lineage>
        <taxon>Bacteria</taxon>
        <taxon>Pseudomonadati</taxon>
        <taxon>Pseudomonadota</taxon>
        <taxon>Alphaproteobacteria</taxon>
        <taxon>Sphingomonadales</taxon>
        <taxon>Sphingomonadaceae</taxon>
        <taxon>Sphingomonas</taxon>
    </lineage>
</organism>
<evidence type="ECO:0000313" key="2">
    <source>
        <dbReference type="EMBL" id="GHH11600.1"/>
    </source>
</evidence>
<dbReference type="EMBL" id="BNAQ01000001">
    <property type="protein sequence ID" value="GHH11600.1"/>
    <property type="molecule type" value="Genomic_DNA"/>
</dbReference>
<gene>
    <name evidence="2" type="ORF">GCM10008023_10770</name>
</gene>
<keyword evidence="1" id="KW-0732">Signal</keyword>
<evidence type="ECO:0008006" key="4">
    <source>
        <dbReference type="Google" id="ProtNLM"/>
    </source>
</evidence>
<accession>A0ABQ3LLD7</accession>
<evidence type="ECO:0000313" key="3">
    <source>
        <dbReference type="Proteomes" id="UP000652430"/>
    </source>
</evidence>